<dbReference type="InterPro" id="IPR019927">
    <property type="entry name" value="Ribosomal_uL3_bac/org-type"/>
</dbReference>
<keyword evidence="6 8" id="KW-0687">Ribonucleoprotein</keyword>
<dbReference type="InterPro" id="IPR000597">
    <property type="entry name" value="Ribosomal_uL3"/>
</dbReference>
<name>A0A937AJV1_9HYPH</name>
<feature type="modified residue" description="N5-methylglutamine" evidence="8">
    <location>
        <position position="151"/>
    </location>
</feature>
<proteinExistence type="inferred from homology"/>
<comment type="subunit">
    <text evidence="8 10">Part of the 50S ribosomal subunit. Forms a cluster with proteins L14 and L19.</text>
</comment>
<sequence>MRSGVVARKLGMTCVYDPEGDRIPVTVLYLDNCQVVAHRTLEKNGYTSVQIGAGNAKVKNVSKPMRGFFSSVNIPPKKKLFEFRVEEDNLLQIGSTLSPSYFDVGKSVDITGISIGKGFAGTMKRHNFGGLRATHGVSVSHRSAGSTGGRQDPGRVFKNKKMAGQMGGKRVTIKNLKVVSIDESRGLIFVKGSVPGAKNNSWLLVRDSFGCEMSGKGKVS</sequence>
<dbReference type="InterPro" id="IPR009000">
    <property type="entry name" value="Transl_B-barrel_sf"/>
</dbReference>
<dbReference type="PANTHER" id="PTHR11229:SF16">
    <property type="entry name" value="LARGE RIBOSOMAL SUBUNIT PROTEIN UL3C"/>
    <property type="match status" value="1"/>
</dbReference>
<comment type="caution">
    <text evidence="11">The sequence shown here is derived from an EMBL/GenBank/DDBJ whole genome shotgun (WGS) entry which is preliminary data.</text>
</comment>
<dbReference type="HAMAP" id="MF_01325_B">
    <property type="entry name" value="Ribosomal_uL3_B"/>
    <property type="match status" value="1"/>
</dbReference>
<keyword evidence="2 8" id="KW-0488">Methylation</keyword>
<dbReference type="EMBL" id="SEOL01000013">
    <property type="protein sequence ID" value="MBL0849399.1"/>
    <property type="molecule type" value="Genomic_DNA"/>
</dbReference>
<dbReference type="GO" id="GO:0019843">
    <property type="term" value="F:rRNA binding"/>
    <property type="evidence" value="ECO:0007669"/>
    <property type="project" value="UniProtKB-UniRule"/>
</dbReference>
<dbReference type="Gene3D" id="2.40.30.10">
    <property type="entry name" value="Translation factors"/>
    <property type="match status" value="1"/>
</dbReference>
<keyword evidence="4 8" id="KW-0694">RNA-binding</keyword>
<dbReference type="FunFam" id="3.30.160.810:FF:000001">
    <property type="entry name" value="50S ribosomal protein L3"/>
    <property type="match status" value="1"/>
</dbReference>
<evidence type="ECO:0000256" key="10">
    <source>
        <dbReference type="RuleBase" id="RU003906"/>
    </source>
</evidence>
<dbReference type="GO" id="GO:0006412">
    <property type="term" value="P:translation"/>
    <property type="evidence" value="ECO:0007669"/>
    <property type="project" value="UniProtKB-UniRule"/>
</dbReference>
<keyword evidence="5 8" id="KW-0689">Ribosomal protein</keyword>
<dbReference type="Gene3D" id="3.30.160.810">
    <property type="match status" value="1"/>
</dbReference>
<dbReference type="NCBIfam" id="TIGR03625">
    <property type="entry name" value="L3_bact"/>
    <property type="match status" value="1"/>
</dbReference>
<dbReference type="PROSITE" id="PS00474">
    <property type="entry name" value="RIBOSOMAL_L3"/>
    <property type="match status" value="1"/>
</dbReference>
<comment type="similarity">
    <text evidence="1 8 9">Belongs to the universal ribosomal protein uL3 family.</text>
</comment>
<dbReference type="SUPFAM" id="SSF50447">
    <property type="entry name" value="Translation proteins"/>
    <property type="match status" value="1"/>
</dbReference>
<evidence type="ECO:0000256" key="5">
    <source>
        <dbReference type="ARBA" id="ARBA00022980"/>
    </source>
</evidence>
<evidence type="ECO:0000256" key="3">
    <source>
        <dbReference type="ARBA" id="ARBA00022730"/>
    </source>
</evidence>
<evidence type="ECO:0000256" key="2">
    <source>
        <dbReference type="ARBA" id="ARBA00022481"/>
    </source>
</evidence>
<protein>
    <recommendedName>
        <fullName evidence="7 8">Large ribosomal subunit protein uL3</fullName>
    </recommendedName>
</protein>
<dbReference type="PANTHER" id="PTHR11229">
    <property type="entry name" value="50S RIBOSOMAL PROTEIN L3"/>
    <property type="match status" value="1"/>
</dbReference>
<evidence type="ECO:0000256" key="1">
    <source>
        <dbReference type="ARBA" id="ARBA00006540"/>
    </source>
</evidence>
<gene>
    <name evidence="8" type="primary">rplC</name>
    <name evidence="11" type="ORF">EU981_04930</name>
</gene>
<evidence type="ECO:0000256" key="4">
    <source>
        <dbReference type="ARBA" id="ARBA00022884"/>
    </source>
</evidence>
<dbReference type="Proteomes" id="UP000736856">
    <property type="component" value="Unassembled WGS sequence"/>
</dbReference>
<dbReference type="InterPro" id="IPR019926">
    <property type="entry name" value="Ribosomal_uL3_CS"/>
</dbReference>
<reference evidence="11" key="1">
    <citation type="submission" date="2019-02" db="EMBL/GenBank/DDBJ databases">
        <title>A novel Candidatus Liberibacter species associated with the New Zealand native fuchsia psyllid, Ctenarytaina fuchsiae.</title>
        <authorList>
            <person name="Thompson S.M."/>
            <person name="Jorgensen N."/>
            <person name="David C."/>
            <person name="Bulman S.R."/>
            <person name="Smith G.R."/>
        </authorList>
    </citation>
    <scope>NUCLEOTIDE SEQUENCE</scope>
    <source>
        <strain evidence="11">Oxford</strain>
    </source>
</reference>
<dbReference type="AlphaFoldDB" id="A0A937AJV1"/>
<comment type="PTM">
    <text evidence="8">Methylated by PrmB.</text>
</comment>
<accession>A0A937AJV1</accession>
<keyword evidence="3 8" id="KW-0699">rRNA-binding</keyword>
<evidence type="ECO:0000256" key="8">
    <source>
        <dbReference type="HAMAP-Rule" id="MF_01325"/>
    </source>
</evidence>
<dbReference type="Pfam" id="PF00297">
    <property type="entry name" value="Ribosomal_L3"/>
    <property type="match status" value="1"/>
</dbReference>
<dbReference type="GO" id="GO:0022625">
    <property type="term" value="C:cytosolic large ribosomal subunit"/>
    <property type="evidence" value="ECO:0007669"/>
    <property type="project" value="TreeGrafter"/>
</dbReference>
<evidence type="ECO:0000313" key="11">
    <source>
        <dbReference type="EMBL" id="MBL0849399.1"/>
    </source>
</evidence>
<dbReference type="GO" id="GO:0003735">
    <property type="term" value="F:structural constituent of ribosome"/>
    <property type="evidence" value="ECO:0007669"/>
    <property type="project" value="UniProtKB-UniRule"/>
</dbReference>
<evidence type="ECO:0000256" key="6">
    <source>
        <dbReference type="ARBA" id="ARBA00023274"/>
    </source>
</evidence>
<dbReference type="FunFam" id="2.40.30.10:FF:000004">
    <property type="entry name" value="50S ribosomal protein L3"/>
    <property type="match status" value="1"/>
</dbReference>
<organism evidence="11 12">
    <name type="scientific">Candidatus Liberibacter ctenarytainae</name>
    <dbReference type="NCBI Taxonomy" id="2020335"/>
    <lineage>
        <taxon>Bacteria</taxon>
        <taxon>Pseudomonadati</taxon>
        <taxon>Pseudomonadota</taxon>
        <taxon>Alphaproteobacteria</taxon>
        <taxon>Hyphomicrobiales</taxon>
        <taxon>Rhizobiaceae</taxon>
        <taxon>Liberibacter</taxon>
    </lineage>
</organism>
<evidence type="ECO:0000256" key="9">
    <source>
        <dbReference type="RuleBase" id="RU003905"/>
    </source>
</evidence>
<evidence type="ECO:0000313" key="12">
    <source>
        <dbReference type="Proteomes" id="UP000736856"/>
    </source>
</evidence>
<evidence type="ECO:0000256" key="7">
    <source>
        <dbReference type="ARBA" id="ARBA00035243"/>
    </source>
</evidence>
<comment type="function">
    <text evidence="8 10">One of the primary rRNA binding proteins, it binds directly near the 3'-end of the 23S rRNA, where it nucleates assembly of the 50S subunit.</text>
</comment>